<dbReference type="Pfam" id="PF00481">
    <property type="entry name" value="PP2C"/>
    <property type="match status" value="1"/>
</dbReference>
<dbReference type="SUPFAM" id="SSF81606">
    <property type="entry name" value="PP2C-like"/>
    <property type="match status" value="1"/>
</dbReference>
<keyword evidence="2" id="KW-0472">Membrane</keyword>
<dbReference type="SMART" id="SM00332">
    <property type="entry name" value="PP2Cc"/>
    <property type="match status" value="1"/>
</dbReference>
<evidence type="ECO:0000256" key="1">
    <source>
        <dbReference type="SAM" id="MobiDB-lite"/>
    </source>
</evidence>
<dbReference type="CDD" id="cd00143">
    <property type="entry name" value="PP2Cc"/>
    <property type="match status" value="1"/>
</dbReference>
<keyword evidence="2" id="KW-0812">Transmembrane</keyword>
<accession>A0A7J6M9Q1</accession>
<feature type="transmembrane region" description="Helical" evidence="2">
    <location>
        <begin position="637"/>
        <end position="659"/>
    </location>
</feature>
<feature type="region of interest" description="Disordered" evidence="1">
    <location>
        <begin position="374"/>
        <end position="395"/>
    </location>
</feature>
<dbReference type="Proteomes" id="UP000591131">
    <property type="component" value="Unassembled WGS sequence"/>
</dbReference>
<dbReference type="PROSITE" id="PS51746">
    <property type="entry name" value="PPM_2"/>
    <property type="match status" value="1"/>
</dbReference>
<organism evidence="4 5">
    <name type="scientific">Perkinsus chesapeaki</name>
    <name type="common">Clam parasite</name>
    <name type="synonym">Perkinsus andrewsi</name>
    <dbReference type="NCBI Taxonomy" id="330153"/>
    <lineage>
        <taxon>Eukaryota</taxon>
        <taxon>Sar</taxon>
        <taxon>Alveolata</taxon>
        <taxon>Perkinsozoa</taxon>
        <taxon>Perkinsea</taxon>
        <taxon>Perkinsida</taxon>
        <taxon>Perkinsidae</taxon>
        <taxon>Perkinsus</taxon>
    </lineage>
</organism>
<reference evidence="4 5" key="1">
    <citation type="submission" date="2020-04" db="EMBL/GenBank/DDBJ databases">
        <title>Perkinsus chesapeaki whole genome sequence.</title>
        <authorList>
            <person name="Bogema D.R."/>
        </authorList>
    </citation>
    <scope>NUCLEOTIDE SEQUENCE [LARGE SCALE GENOMIC DNA]</scope>
    <source>
        <strain evidence="4">ATCC PRA-425</strain>
    </source>
</reference>
<evidence type="ECO:0000256" key="2">
    <source>
        <dbReference type="SAM" id="Phobius"/>
    </source>
</evidence>
<sequence>MINKITVDLPDQASLIEELHQRVHLISRIVEQDDQAEIPDWNDGDNLLVSEWLARNGFALTVKDVMRSTEGNSARVSFEADLAVANEILDIKNGLEKGDVSLAVEWYKAHRSRIEKLQREAENQEAPKDSSEVDLLAALHLYELTRIMEGSDDDRFVKGVEYLKKIASSGDISGSDRIVILSFSPNDSNHVVVFGAAARIAIPWARTLYGAFVALPVRKLTVHCIVSVVCKRMPAASTGSALIGNWPNAQCDLEQKMKAVIDSFDKYASFAYYSEEMVSGGVPSSGPMLEKLVRAGIFALASPTCLTNTNVTCPCCDPLCHSWGLQPGMEHPTRLRSHFVCPYTGMIMDQASASPTGHVLSAYCLGLLEKADGSARSGEDKTADSGSSGRPDAAPLSSCASAHLVGPDDRAVLPVIKAAELEAGPNRLGLMCSSGIFEGKFIYVNEYSTGEAFGSDESAKDVSVYFLQDLSHQHNGSGTWIKVRWDRCVELAAGQEITIGGSILKVTGGPASDSVLGEWLSMYNLRRTEPSLANMHPDIQLLVVDLNVELSMLKDNVRVATDNIGHRLYNALLCLKVLKSIKNCGDLLKVYECRDEITASGGIDRSEDIHGDIMESLQGAFQATDEAFIQEAGNRQWSVAAGCVAVAVLIIGSTIFCANTGDSRAVLSRNGKAVELSNDQRPSRQDEFKRIKDAGGFIFFGRVLGRLAVSRAFGDIEYKTGLPDDQSPLVICEPEIHADTLRDEDEFIVLACDGLFDVLSSQEVVDFVRGRFLRMSKGEQDPTTVAQELVQEAIIEKGSRDNVTCVIVMLKKILSKA</sequence>
<evidence type="ECO:0000313" key="4">
    <source>
        <dbReference type="EMBL" id="KAF4668308.1"/>
    </source>
</evidence>
<name>A0A7J6M9Q1_PERCH</name>
<feature type="compositionally biased region" description="Basic and acidic residues" evidence="1">
    <location>
        <begin position="374"/>
        <end position="383"/>
    </location>
</feature>
<dbReference type="InterPro" id="IPR015655">
    <property type="entry name" value="PP2C"/>
</dbReference>
<feature type="domain" description="PPM-type phosphatase" evidence="3">
    <location>
        <begin position="556"/>
        <end position="810"/>
    </location>
</feature>
<comment type="caution">
    <text evidence="4">The sequence shown here is derived from an EMBL/GenBank/DDBJ whole genome shotgun (WGS) entry which is preliminary data.</text>
</comment>
<keyword evidence="5" id="KW-1185">Reference proteome</keyword>
<dbReference type="InterPro" id="IPR036457">
    <property type="entry name" value="PPM-type-like_dom_sf"/>
</dbReference>
<evidence type="ECO:0000313" key="5">
    <source>
        <dbReference type="Proteomes" id="UP000591131"/>
    </source>
</evidence>
<gene>
    <name evidence="4" type="ORF">FOL47_003083</name>
</gene>
<keyword evidence="2" id="KW-1133">Transmembrane helix</keyword>
<protein>
    <recommendedName>
        <fullName evidence="3">PPM-type phosphatase domain-containing protein</fullName>
    </recommendedName>
</protein>
<dbReference type="PANTHER" id="PTHR13832:SF589">
    <property type="entry name" value="[PYRUVATE DEHYDROGENASE [ACETYL-TRANSFERRING]]-PHOSPHATASE 2, MITOCHONDRIAL"/>
    <property type="match status" value="1"/>
</dbReference>
<dbReference type="AlphaFoldDB" id="A0A7J6M9Q1"/>
<proteinExistence type="predicted"/>
<dbReference type="EMBL" id="JAAPAO010000193">
    <property type="protein sequence ID" value="KAF4668308.1"/>
    <property type="molecule type" value="Genomic_DNA"/>
</dbReference>
<dbReference type="PANTHER" id="PTHR13832">
    <property type="entry name" value="PROTEIN PHOSPHATASE 2C"/>
    <property type="match status" value="1"/>
</dbReference>
<dbReference type="InterPro" id="IPR001932">
    <property type="entry name" value="PPM-type_phosphatase-like_dom"/>
</dbReference>
<evidence type="ECO:0000259" key="3">
    <source>
        <dbReference type="PROSITE" id="PS51746"/>
    </source>
</evidence>
<dbReference type="OrthoDB" id="432045at2759"/>
<dbReference type="Gene3D" id="3.60.40.10">
    <property type="entry name" value="PPM-type phosphatase domain"/>
    <property type="match status" value="1"/>
</dbReference>
<dbReference type="GO" id="GO:0004722">
    <property type="term" value="F:protein serine/threonine phosphatase activity"/>
    <property type="evidence" value="ECO:0007669"/>
    <property type="project" value="InterPro"/>
</dbReference>